<evidence type="ECO:0000256" key="1">
    <source>
        <dbReference type="ARBA" id="ARBA00004123"/>
    </source>
</evidence>
<dbReference type="GO" id="GO:0046872">
    <property type="term" value="F:metal ion binding"/>
    <property type="evidence" value="ECO:0007669"/>
    <property type="project" value="UniProtKB-KW"/>
</dbReference>
<keyword evidence="7" id="KW-0238">DNA-binding</keyword>
<evidence type="ECO:0000313" key="13">
    <source>
        <dbReference type="EMBL" id="AMW91024.1"/>
    </source>
</evidence>
<keyword evidence="8" id="KW-0010">Activator</keyword>
<sequence length="374" mass="41935">MKPEHKYKVQNTNGQTQPEKCIVYHLSDNTSSIVYMSNEPSSSVASEQDQPLVIAWDGVDDDESVTEVQNTSGNLVSNPSNSFMNLLDEASSLLPDTTTRVVPSLQPWPGKYLFSISLPVDNRDRNKWCYSQELKKLYVCPSVAVPLNITLSKWIDSSITITPVFHQSQYRMDPVFRCYNCKNFSNCDPQLVDHIVQVDGEGCSYEVVQERPIVIIPVQPPPPGERSSILLLKLTCLTSCVGGPNRRPFCLVLTLRCNVTGMEIGRQILDVKCCKCPSRDMTNDAKSVSGNSNKTKLDEGQVTKIRKLSSQIHVGQKRKKPKVKNEPGTETRYVNIAVPVEFELQVKSYVNGLIAEQILRRNQPGLLLYPEDDN</sequence>
<keyword evidence="4 11" id="KW-0479">Metal-binding</keyword>
<feature type="binding site" evidence="11">
    <location>
        <position position="236"/>
    </location>
    <ligand>
        <name>Zn(2+)</name>
        <dbReference type="ChEBI" id="CHEBI:29105"/>
    </ligand>
</feature>
<dbReference type="PANTHER" id="PTHR11447:SF16">
    <property type="entry name" value="P53 PROTEIN LONG FORM VARIANT 1"/>
    <property type="match status" value="1"/>
</dbReference>
<comment type="cofactor">
    <cofactor evidence="11">
        <name>Zn(2+)</name>
        <dbReference type="ChEBI" id="CHEBI:29105"/>
    </cofactor>
    <text evidence="11">Binds 1 zinc ion per subunit.</text>
</comment>
<evidence type="ECO:0000259" key="12">
    <source>
        <dbReference type="Pfam" id="PF00870"/>
    </source>
</evidence>
<evidence type="ECO:0000256" key="2">
    <source>
        <dbReference type="ARBA" id="ARBA00006167"/>
    </source>
</evidence>
<dbReference type="InterPro" id="IPR011615">
    <property type="entry name" value="p53_DNA-bd"/>
</dbReference>
<evidence type="ECO:0000256" key="5">
    <source>
        <dbReference type="ARBA" id="ARBA00022833"/>
    </source>
</evidence>
<evidence type="ECO:0000256" key="6">
    <source>
        <dbReference type="ARBA" id="ARBA00023015"/>
    </source>
</evidence>
<evidence type="ECO:0000256" key="4">
    <source>
        <dbReference type="ARBA" id="ARBA00022723"/>
    </source>
</evidence>
<dbReference type="Pfam" id="PF00870">
    <property type="entry name" value="P53"/>
    <property type="match status" value="1"/>
</dbReference>
<dbReference type="EMBL" id="KT963043">
    <property type="protein sequence ID" value="AMW91024.1"/>
    <property type="molecule type" value="mRNA"/>
</dbReference>
<keyword evidence="10" id="KW-0539">Nucleus</keyword>
<name>A0A146AE01_MACNP</name>
<dbReference type="GO" id="GO:0000981">
    <property type="term" value="F:DNA-binding transcription factor activity, RNA polymerase II-specific"/>
    <property type="evidence" value="ECO:0007669"/>
    <property type="project" value="TreeGrafter"/>
</dbReference>
<evidence type="ECO:0000256" key="9">
    <source>
        <dbReference type="ARBA" id="ARBA00023163"/>
    </source>
</evidence>
<keyword evidence="9" id="KW-0804">Transcription</keyword>
<protein>
    <submittedName>
        <fullName evidence="13">Tumor suppressor protein p53</fullName>
    </submittedName>
</protein>
<evidence type="ECO:0000256" key="7">
    <source>
        <dbReference type="ARBA" id="ARBA00023125"/>
    </source>
</evidence>
<dbReference type="PANTHER" id="PTHR11447">
    <property type="entry name" value="CELLULAR TUMOR ANTIGEN P53"/>
    <property type="match status" value="1"/>
</dbReference>
<dbReference type="GO" id="GO:0005634">
    <property type="term" value="C:nucleus"/>
    <property type="evidence" value="ECO:0007669"/>
    <property type="project" value="UniProtKB-SubCell"/>
</dbReference>
<evidence type="ECO:0000256" key="3">
    <source>
        <dbReference type="ARBA" id="ARBA00022703"/>
    </source>
</evidence>
<evidence type="ECO:0000256" key="10">
    <source>
        <dbReference type="ARBA" id="ARBA00023242"/>
    </source>
</evidence>
<gene>
    <name evidence="13" type="primary">p53</name>
</gene>
<organism evidence="13">
    <name type="scientific">Macrobrachium nipponense</name>
    <name type="common">Oriental river shrimp</name>
    <name type="synonym">Palaemon nipponensis</name>
    <dbReference type="NCBI Taxonomy" id="159736"/>
    <lineage>
        <taxon>Eukaryota</taxon>
        <taxon>Metazoa</taxon>
        <taxon>Ecdysozoa</taxon>
        <taxon>Arthropoda</taxon>
        <taxon>Crustacea</taxon>
        <taxon>Multicrustacea</taxon>
        <taxon>Malacostraca</taxon>
        <taxon>Eumalacostraca</taxon>
        <taxon>Eucarida</taxon>
        <taxon>Decapoda</taxon>
        <taxon>Pleocyemata</taxon>
        <taxon>Caridea</taxon>
        <taxon>Palaemonoidea</taxon>
        <taxon>Palaemonidae</taxon>
        <taxon>Macrobrachium</taxon>
    </lineage>
</organism>
<dbReference type="SUPFAM" id="SSF49417">
    <property type="entry name" value="p53-like transcription factors"/>
    <property type="match status" value="1"/>
</dbReference>
<dbReference type="AlphaFoldDB" id="A0A146AE01"/>
<dbReference type="InterPro" id="IPR008967">
    <property type="entry name" value="p53-like_TF_DNA-bd_sf"/>
</dbReference>
<dbReference type="PRINTS" id="PR00386">
    <property type="entry name" value="P53SUPPRESSR"/>
</dbReference>
<reference evidence="13" key="1">
    <citation type="journal article" date="2016" name="Fish Shellfish Immunol.">
        <title>Molecular cloning, characterization, and expression analysis of p53 from the oriental river prawn, Macrobrachium nipponense, in response to hypoxia.</title>
        <authorList>
            <person name="Sun S."/>
            <person name="Gu Z."/>
            <person name="Fu H."/>
            <person name="Zhu J."/>
            <person name="Ge X."/>
            <person name="Xuan F."/>
        </authorList>
    </citation>
    <scope>NUCLEOTIDE SEQUENCE</scope>
</reference>
<feature type="domain" description="p53 DNA-binding" evidence="12">
    <location>
        <begin position="107"/>
        <end position="286"/>
    </location>
</feature>
<feature type="binding site" evidence="11">
    <location>
        <position position="240"/>
    </location>
    <ligand>
        <name>Zn(2+)</name>
        <dbReference type="ChEBI" id="CHEBI:29105"/>
    </ligand>
</feature>
<dbReference type="Gene3D" id="2.60.40.720">
    <property type="match status" value="1"/>
</dbReference>
<accession>A0A146AE01</accession>
<comment type="similarity">
    <text evidence="2">Belongs to the p53 family.</text>
</comment>
<keyword evidence="5 11" id="KW-0862">Zinc</keyword>
<comment type="subcellular location">
    <subcellularLocation>
        <location evidence="1">Nucleus</location>
    </subcellularLocation>
</comment>
<proteinExistence type="evidence at transcript level"/>
<dbReference type="GO" id="GO:0000978">
    <property type="term" value="F:RNA polymerase II cis-regulatory region sequence-specific DNA binding"/>
    <property type="evidence" value="ECO:0007669"/>
    <property type="project" value="TreeGrafter"/>
</dbReference>
<dbReference type="GO" id="GO:0006915">
    <property type="term" value="P:apoptotic process"/>
    <property type="evidence" value="ECO:0007669"/>
    <property type="project" value="UniProtKB-KW"/>
</dbReference>
<dbReference type="InterPro" id="IPR002117">
    <property type="entry name" value="p53_tumour_suppressor"/>
</dbReference>
<keyword evidence="3" id="KW-0053">Apoptosis</keyword>
<evidence type="ECO:0000256" key="8">
    <source>
        <dbReference type="ARBA" id="ARBA00023159"/>
    </source>
</evidence>
<evidence type="ECO:0000256" key="11">
    <source>
        <dbReference type="PIRSR" id="PIRSR602117-1"/>
    </source>
</evidence>
<keyword evidence="6" id="KW-0805">Transcription regulation</keyword>
<dbReference type="InterPro" id="IPR012346">
    <property type="entry name" value="p53/RUNT-type_TF_DNA-bd_sf"/>
</dbReference>
<feature type="binding site" evidence="11">
    <location>
        <position position="178"/>
    </location>
    <ligand>
        <name>Zn(2+)</name>
        <dbReference type="ChEBI" id="CHEBI:29105"/>
    </ligand>
</feature>